<gene>
    <name evidence="6" type="ORF">ACFPOG_16605</name>
</gene>
<dbReference type="Gene3D" id="3.40.50.2300">
    <property type="match status" value="2"/>
</dbReference>
<keyword evidence="3" id="KW-0732">Signal</keyword>
<dbReference type="Pfam" id="PF13407">
    <property type="entry name" value="Peripla_BP_4"/>
    <property type="match status" value="1"/>
</dbReference>
<reference evidence="7" key="1">
    <citation type="journal article" date="2019" name="Int. J. Syst. Evol. Microbiol.">
        <title>The Global Catalogue of Microorganisms (GCM) 10K type strain sequencing project: providing services to taxonomists for standard genome sequencing and annotation.</title>
        <authorList>
            <consortium name="The Broad Institute Genomics Platform"/>
            <consortium name="The Broad Institute Genome Sequencing Center for Infectious Disease"/>
            <person name="Wu L."/>
            <person name="Ma J."/>
        </authorList>
    </citation>
    <scope>NUCLEOTIDE SEQUENCE [LARGE SCALE GENOMIC DNA]</scope>
    <source>
        <strain evidence="7">KACC 11904</strain>
    </source>
</reference>
<accession>A0ABW0K991</accession>
<dbReference type="PANTHER" id="PTHR46847:SF1">
    <property type="entry name" value="D-ALLOSE-BINDING PERIPLASMIC PROTEIN-RELATED"/>
    <property type="match status" value="1"/>
</dbReference>
<dbReference type="RefSeq" id="WP_270884865.1">
    <property type="nucleotide sequence ID" value="NZ_JAQFVF010000080.1"/>
</dbReference>
<dbReference type="PANTHER" id="PTHR46847">
    <property type="entry name" value="D-ALLOSE-BINDING PERIPLASMIC PROTEIN-RELATED"/>
    <property type="match status" value="1"/>
</dbReference>
<evidence type="ECO:0000256" key="4">
    <source>
        <dbReference type="SAM" id="Phobius"/>
    </source>
</evidence>
<dbReference type="Proteomes" id="UP001596044">
    <property type="component" value="Unassembled WGS sequence"/>
</dbReference>
<name>A0ABW0K991_9BACL</name>
<keyword evidence="4" id="KW-1133">Transmembrane helix</keyword>
<dbReference type="CDD" id="cd06314">
    <property type="entry name" value="PBP1_tmGBP"/>
    <property type="match status" value="1"/>
</dbReference>
<keyword evidence="7" id="KW-1185">Reference proteome</keyword>
<dbReference type="EMBL" id="JBHSMJ010000022">
    <property type="protein sequence ID" value="MFC5449874.1"/>
    <property type="molecule type" value="Genomic_DNA"/>
</dbReference>
<dbReference type="InterPro" id="IPR025997">
    <property type="entry name" value="SBP_2_dom"/>
</dbReference>
<sequence>MKDGKWLISFAIIMTVFGLLFINFAMDSNKIQDIVDQLKGEAKPRHDGLHIVLIEQEQGHPYWQLVEQGAREAALQQRIAIECIGPVRNSMEEQLKLLEKAIASKVDGIIVQGLNDEKFTPLINKAIENRIPVLTIDTDAPTSKRLTYVGTDNIEAGRLLGKIVLQITAGKGKVGVIIGSESAESQMQRLNGLRSVVDPFEELEIVKVRSSNISMMEAIQQASDMLRDNPEITTMVGTSATDALGILQATKSMHRTDVRIIGFDDLPETLKAIRNGEIEATVVQEPFEMGKTSVNLLNDYFQGYALPINQFTKVKVINRQQLKGEMTP</sequence>
<dbReference type="InterPro" id="IPR028082">
    <property type="entry name" value="Peripla_BP_I"/>
</dbReference>
<evidence type="ECO:0000256" key="2">
    <source>
        <dbReference type="ARBA" id="ARBA00007639"/>
    </source>
</evidence>
<evidence type="ECO:0000313" key="6">
    <source>
        <dbReference type="EMBL" id="MFC5449874.1"/>
    </source>
</evidence>
<evidence type="ECO:0000259" key="5">
    <source>
        <dbReference type="Pfam" id="PF13407"/>
    </source>
</evidence>
<feature type="transmembrane region" description="Helical" evidence="4">
    <location>
        <begin position="6"/>
        <end position="26"/>
    </location>
</feature>
<feature type="domain" description="Periplasmic binding protein" evidence="5">
    <location>
        <begin position="53"/>
        <end position="303"/>
    </location>
</feature>
<evidence type="ECO:0000313" key="7">
    <source>
        <dbReference type="Proteomes" id="UP001596044"/>
    </source>
</evidence>
<evidence type="ECO:0000256" key="3">
    <source>
        <dbReference type="ARBA" id="ARBA00022729"/>
    </source>
</evidence>
<protein>
    <submittedName>
        <fullName evidence="6">Sugar-binding protein</fullName>
    </submittedName>
</protein>
<proteinExistence type="inferred from homology"/>
<comment type="subcellular location">
    <subcellularLocation>
        <location evidence="1">Cell envelope</location>
    </subcellularLocation>
</comment>
<comment type="caution">
    <text evidence="6">The sequence shown here is derived from an EMBL/GenBank/DDBJ whole genome shotgun (WGS) entry which is preliminary data.</text>
</comment>
<evidence type="ECO:0000256" key="1">
    <source>
        <dbReference type="ARBA" id="ARBA00004196"/>
    </source>
</evidence>
<keyword evidence="4" id="KW-0472">Membrane</keyword>
<dbReference type="SUPFAM" id="SSF53822">
    <property type="entry name" value="Periplasmic binding protein-like I"/>
    <property type="match status" value="1"/>
</dbReference>
<comment type="similarity">
    <text evidence="2">Belongs to the bacterial solute-binding protein 2 family.</text>
</comment>
<keyword evidence="4" id="KW-0812">Transmembrane</keyword>
<organism evidence="6 7">
    <name type="scientific">Paenibacillus aestuarii</name>
    <dbReference type="NCBI Taxonomy" id="516965"/>
    <lineage>
        <taxon>Bacteria</taxon>
        <taxon>Bacillati</taxon>
        <taxon>Bacillota</taxon>
        <taxon>Bacilli</taxon>
        <taxon>Bacillales</taxon>
        <taxon>Paenibacillaceae</taxon>
        <taxon>Paenibacillus</taxon>
    </lineage>
</organism>